<keyword evidence="2" id="KW-0812">Transmembrane</keyword>
<comment type="caution">
    <text evidence="3">The sequence shown here is derived from an EMBL/GenBank/DDBJ whole genome shotgun (WGS) entry which is preliminary data.</text>
</comment>
<dbReference type="EMBL" id="JMGO02000002">
    <property type="protein sequence ID" value="KXU81610.1"/>
    <property type="molecule type" value="Genomic_DNA"/>
</dbReference>
<evidence type="ECO:0000313" key="3">
    <source>
        <dbReference type="EMBL" id="KXU81610.1"/>
    </source>
</evidence>
<keyword evidence="2" id="KW-1134">Transmembrane beta strand</keyword>
<gene>
    <name evidence="3" type="ORF">LCR_07880</name>
</gene>
<evidence type="ECO:0000256" key="2">
    <source>
        <dbReference type="RuleBase" id="RU362097"/>
    </source>
</evidence>
<dbReference type="Gene3D" id="2.20.200.10">
    <property type="entry name" value="Outer membrane efflux proteins (OEP)"/>
    <property type="match status" value="1"/>
</dbReference>
<dbReference type="AlphaFoldDB" id="A0A175VM61"/>
<dbReference type="Gene3D" id="1.20.1600.10">
    <property type="entry name" value="Outer membrane efflux proteins (OEP)"/>
    <property type="match status" value="1"/>
</dbReference>
<comment type="similarity">
    <text evidence="1 2">Belongs to the outer membrane factor (OMF) (TC 1.B.17) family.</text>
</comment>
<comment type="subcellular location">
    <subcellularLocation>
        <location evidence="2">Cell outer membrane</location>
        <topology evidence="2">Lipid-anchor</topology>
    </subcellularLocation>
</comment>
<dbReference type="PANTHER" id="PTHR30203">
    <property type="entry name" value="OUTER MEMBRANE CATION EFFLUX PROTEIN"/>
    <property type="match status" value="1"/>
</dbReference>
<keyword evidence="2" id="KW-0472">Membrane</keyword>
<keyword evidence="2" id="KW-0564">Palmitate</keyword>
<dbReference type="Proteomes" id="UP000078435">
    <property type="component" value="Unassembled WGS sequence"/>
</dbReference>
<dbReference type="InterPro" id="IPR003423">
    <property type="entry name" value="OMP_efflux"/>
</dbReference>
<dbReference type="GO" id="GO:0009279">
    <property type="term" value="C:cell outer membrane"/>
    <property type="evidence" value="ECO:0007669"/>
    <property type="project" value="UniProtKB-SubCell"/>
</dbReference>
<dbReference type="Pfam" id="PF02321">
    <property type="entry name" value="OEP"/>
    <property type="match status" value="2"/>
</dbReference>
<dbReference type="GO" id="GO:0015562">
    <property type="term" value="F:efflux transmembrane transporter activity"/>
    <property type="evidence" value="ECO:0007669"/>
    <property type="project" value="InterPro"/>
</dbReference>
<dbReference type="SUPFAM" id="SSF56954">
    <property type="entry name" value="Outer membrane efflux proteins (OEP)"/>
    <property type="match status" value="1"/>
</dbReference>
<name>A0A175VM61_AEREN</name>
<dbReference type="PANTHER" id="PTHR30203:SF32">
    <property type="entry name" value="CATION EFFLUX SYSTEM PROTEIN CUSC"/>
    <property type="match status" value="1"/>
</dbReference>
<dbReference type="OrthoDB" id="9770517at2"/>
<accession>A0A175VM61</accession>
<organism evidence="3 4">
    <name type="scientific">Aeromonas enteropelogenes</name>
    <name type="common">Aeromonas trota</name>
    <dbReference type="NCBI Taxonomy" id="29489"/>
    <lineage>
        <taxon>Bacteria</taxon>
        <taxon>Pseudomonadati</taxon>
        <taxon>Pseudomonadota</taxon>
        <taxon>Gammaproteobacteria</taxon>
        <taxon>Aeromonadales</taxon>
        <taxon>Aeromonadaceae</taxon>
        <taxon>Aeromonas</taxon>
    </lineage>
</organism>
<evidence type="ECO:0000256" key="1">
    <source>
        <dbReference type="ARBA" id="ARBA00007613"/>
    </source>
</evidence>
<keyword evidence="2" id="KW-0449">Lipoprotein</keyword>
<dbReference type="PROSITE" id="PS51257">
    <property type="entry name" value="PROKAR_LIPOPROTEIN"/>
    <property type="match status" value="1"/>
</dbReference>
<dbReference type="RefSeq" id="WP_026456497.1">
    <property type="nucleotide sequence ID" value="NZ_JMGO02000002.1"/>
</dbReference>
<proteinExistence type="inferred from homology"/>
<sequence length="454" mass="49542">MYKLSWLALCVALGGCSQHSSYQRPELAIAPQWQQAYDTQQVAQSGAWWQGFHDPQLDRLVETVLAANPDMHVAALKLKNAQLGAEQADTNLTPSVTGSLDASANKNLKTGSSSSTLGPALGLSYEVDLWGKLASVRDQASWEAAASEQDLASTRLILIGKTLEQYWQLGYLGSAITLGEQQLANLVRTERLTEAKYRAGAITRLDLAQTRQQVAGKHAELASLKTQQEQAGNALRLLLGRNSGPLAYAPTSLALQPIPELAVGIPADLLARRPDVKAAELRLRKTLAKGDELRASFYPSLTLTGNASTASDRLAQVLQNPVGTLGASLALPFLEYNRTRLAIDSSALDYQIAETEFRKQLYTALVEVEDNLAARHHGQQRLAYLQEQLGYANESERLARARFEAGATGVQTWLDEQNRLWEAEQSLLAQQKELLNVMTRIYQAIGGTDAPLAQ</sequence>
<protein>
    <submittedName>
        <fullName evidence="3">Transporter</fullName>
    </submittedName>
</protein>
<dbReference type="NCBIfam" id="TIGR01845">
    <property type="entry name" value="outer_NodT"/>
    <property type="match status" value="1"/>
</dbReference>
<dbReference type="InterPro" id="IPR010131">
    <property type="entry name" value="MdtP/NodT-like"/>
</dbReference>
<reference evidence="3 4" key="1">
    <citation type="submission" date="2016-02" db="EMBL/GenBank/DDBJ databases">
        <title>Draft genome sequence of Aeromonas trota strain 1999lcr isolated from cerebrospinal fluid (CSF).</title>
        <authorList>
            <person name="Dallagassa C.B."/>
            <person name="Prediger K.C."/>
            <person name="Weiss V.A."/>
            <person name="Assis F.E."/>
            <person name="Baura V."/>
            <person name="Cruz L.M."/>
            <person name="Souza E.M."/>
            <person name="Pedrosa F.O."/>
            <person name="Fadel-Picheth C.M."/>
        </authorList>
    </citation>
    <scope>NUCLEOTIDE SEQUENCE [LARGE SCALE GENOMIC DNA]</scope>
    <source>
        <strain evidence="3 4">1999lcr</strain>
    </source>
</reference>
<evidence type="ECO:0000313" key="4">
    <source>
        <dbReference type="Proteomes" id="UP000078435"/>
    </source>
</evidence>